<protein>
    <submittedName>
        <fullName evidence="1">Uncharacterized protein</fullName>
    </submittedName>
</protein>
<evidence type="ECO:0000313" key="2">
    <source>
        <dbReference type="Proteomes" id="UP000821845"/>
    </source>
</evidence>
<accession>A0ACB7RYW2</accession>
<keyword evidence="2" id="KW-1185">Reference proteome</keyword>
<dbReference type="Proteomes" id="UP000821845">
    <property type="component" value="Chromosome 6"/>
</dbReference>
<reference evidence="1" key="1">
    <citation type="submission" date="2020-05" db="EMBL/GenBank/DDBJ databases">
        <title>Large-scale comparative analyses of tick genomes elucidate their genetic diversity and vector capacities.</title>
        <authorList>
            <person name="Jia N."/>
            <person name="Wang J."/>
            <person name="Shi W."/>
            <person name="Du L."/>
            <person name="Sun Y."/>
            <person name="Zhan W."/>
            <person name="Jiang J."/>
            <person name="Wang Q."/>
            <person name="Zhang B."/>
            <person name="Ji P."/>
            <person name="Sakyi L.B."/>
            <person name="Cui X."/>
            <person name="Yuan T."/>
            <person name="Jiang B."/>
            <person name="Yang W."/>
            <person name="Lam T.T.-Y."/>
            <person name="Chang Q."/>
            <person name="Ding S."/>
            <person name="Wang X."/>
            <person name="Zhu J."/>
            <person name="Ruan X."/>
            <person name="Zhao L."/>
            <person name="Wei J."/>
            <person name="Que T."/>
            <person name="Du C."/>
            <person name="Cheng J."/>
            <person name="Dai P."/>
            <person name="Han X."/>
            <person name="Huang E."/>
            <person name="Gao Y."/>
            <person name="Liu J."/>
            <person name="Shao H."/>
            <person name="Ye R."/>
            <person name="Li L."/>
            <person name="Wei W."/>
            <person name="Wang X."/>
            <person name="Wang C."/>
            <person name="Yang T."/>
            <person name="Huo Q."/>
            <person name="Li W."/>
            <person name="Guo W."/>
            <person name="Chen H."/>
            <person name="Zhou L."/>
            <person name="Ni X."/>
            <person name="Tian J."/>
            <person name="Zhou Y."/>
            <person name="Sheng Y."/>
            <person name="Liu T."/>
            <person name="Pan Y."/>
            <person name="Xia L."/>
            <person name="Li J."/>
            <person name="Zhao F."/>
            <person name="Cao W."/>
        </authorList>
    </citation>
    <scope>NUCLEOTIDE SEQUENCE</scope>
    <source>
        <strain evidence="1">Hyas-2018</strain>
    </source>
</reference>
<comment type="caution">
    <text evidence="1">The sequence shown here is derived from an EMBL/GenBank/DDBJ whole genome shotgun (WGS) entry which is preliminary data.</text>
</comment>
<sequence>MRTACVRVCVRGPILEAMQRQGTGYNARSTGRDRPSTTTARLLQHSTLEEIADAQRASQLERLYLTDMCRYILQKLGLTSHVQHGHKQEIPPDISDTLTVVRSLETWTPNITWPAPGPCHGTAVLLW</sequence>
<organism evidence="1 2">
    <name type="scientific">Hyalomma asiaticum</name>
    <name type="common">Tick</name>
    <dbReference type="NCBI Taxonomy" id="266040"/>
    <lineage>
        <taxon>Eukaryota</taxon>
        <taxon>Metazoa</taxon>
        <taxon>Ecdysozoa</taxon>
        <taxon>Arthropoda</taxon>
        <taxon>Chelicerata</taxon>
        <taxon>Arachnida</taxon>
        <taxon>Acari</taxon>
        <taxon>Parasitiformes</taxon>
        <taxon>Ixodida</taxon>
        <taxon>Ixodoidea</taxon>
        <taxon>Ixodidae</taxon>
        <taxon>Hyalomminae</taxon>
        <taxon>Hyalomma</taxon>
    </lineage>
</organism>
<proteinExistence type="predicted"/>
<gene>
    <name evidence="1" type="ORF">HPB50_008944</name>
</gene>
<name>A0ACB7RYW2_HYAAI</name>
<dbReference type="EMBL" id="CM023486">
    <property type="protein sequence ID" value="KAH6927808.1"/>
    <property type="molecule type" value="Genomic_DNA"/>
</dbReference>
<evidence type="ECO:0000313" key="1">
    <source>
        <dbReference type="EMBL" id="KAH6927808.1"/>
    </source>
</evidence>